<dbReference type="SUPFAM" id="SSF52218">
    <property type="entry name" value="Flavoproteins"/>
    <property type="match status" value="1"/>
</dbReference>
<dbReference type="PRINTS" id="PR00385">
    <property type="entry name" value="P450"/>
</dbReference>
<evidence type="ECO:0000256" key="13">
    <source>
        <dbReference type="ARBA" id="ARBA00023004"/>
    </source>
</evidence>
<dbReference type="InterPro" id="IPR029039">
    <property type="entry name" value="Flavoprotein-like_sf"/>
</dbReference>
<evidence type="ECO:0000256" key="5">
    <source>
        <dbReference type="ARBA" id="ARBA00022448"/>
    </source>
</evidence>
<dbReference type="AlphaFoldDB" id="A0A9P3G9F6"/>
<dbReference type="GO" id="GO:0070330">
    <property type="term" value="F:aromatase activity"/>
    <property type="evidence" value="ECO:0007669"/>
    <property type="project" value="InterPro"/>
</dbReference>
<dbReference type="SUPFAM" id="SSF48264">
    <property type="entry name" value="Cytochrome P450"/>
    <property type="match status" value="1"/>
</dbReference>
<dbReference type="PROSITE" id="PS50902">
    <property type="entry name" value="FLAVODOXIN_LIKE"/>
    <property type="match status" value="1"/>
</dbReference>
<organism evidence="19 20">
    <name type="scientific">Phanerochaete sordida</name>
    <dbReference type="NCBI Taxonomy" id="48140"/>
    <lineage>
        <taxon>Eukaryota</taxon>
        <taxon>Fungi</taxon>
        <taxon>Dikarya</taxon>
        <taxon>Basidiomycota</taxon>
        <taxon>Agaricomycotina</taxon>
        <taxon>Agaricomycetes</taxon>
        <taxon>Polyporales</taxon>
        <taxon>Phanerochaetaceae</taxon>
        <taxon>Phanerochaete</taxon>
    </lineage>
</organism>
<evidence type="ECO:0000256" key="16">
    <source>
        <dbReference type="SAM" id="MobiDB-lite"/>
    </source>
</evidence>
<dbReference type="FunFam" id="1.10.630.10:FF:000040">
    <property type="entry name" value="Bifunctional cytochrome P450/NADPH--P450 reductase"/>
    <property type="match status" value="1"/>
</dbReference>
<gene>
    <name evidence="19" type="ORF">PsYK624_065110</name>
</gene>
<dbReference type="GO" id="GO:0003958">
    <property type="term" value="F:NADPH-hemoprotein reductase activity"/>
    <property type="evidence" value="ECO:0007669"/>
    <property type="project" value="InterPro"/>
</dbReference>
<dbReference type="GO" id="GO:0005829">
    <property type="term" value="C:cytosol"/>
    <property type="evidence" value="ECO:0007669"/>
    <property type="project" value="TreeGrafter"/>
</dbReference>
<evidence type="ECO:0000256" key="8">
    <source>
        <dbReference type="ARBA" id="ARBA00022643"/>
    </source>
</evidence>
<keyword evidence="20" id="KW-1185">Reference proteome</keyword>
<dbReference type="InterPro" id="IPR039261">
    <property type="entry name" value="FNR_nucleotide-bd"/>
</dbReference>
<comment type="similarity">
    <text evidence="4">In the N-terminal section; belongs to the cytochrome P450 family.</text>
</comment>
<dbReference type="SUPFAM" id="SSF63380">
    <property type="entry name" value="Riboflavin synthase domain-like"/>
    <property type="match status" value="1"/>
</dbReference>
<dbReference type="Pfam" id="PF00175">
    <property type="entry name" value="NAD_binding_1"/>
    <property type="match status" value="1"/>
</dbReference>
<keyword evidence="12" id="KW-0560">Oxidoreductase</keyword>
<dbReference type="InterPro" id="IPR001433">
    <property type="entry name" value="OxRdtase_FAD/NAD-bd"/>
</dbReference>
<dbReference type="Gene3D" id="1.10.630.10">
    <property type="entry name" value="Cytochrome P450"/>
    <property type="match status" value="1"/>
</dbReference>
<keyword evidence="10" id="KW-0274">FAD</keyword>
<feature type="binding site" description="axial binding residue" evidence="15">
    <location>
        <position position="403"/>
    </location>
    <ligand>
        <name>heme</name>
        <dbReference type="ChEBI" id="CHEBI:30413"/>
    </ligand>
    <ligandPart>
        <name>Fe</name>
        <dbReference type="ChEBI" id="CHEBI:18248"/>
    </ligandPart>
</feature>
<proteinExistence type="inferred from homology"/>
<dbReference type="InterPro" id="IPR002401">
    <property type="entry name" value="Cyt_P450_E_grp-I"/>
</dbReference>
<dbReference type="InterPro" id="IPR017938">
    <property type="entry name" value="Riboflavin_synthase-like_b-brl"/>
</dbReference>
<protein>
    <submittedName>
        <fullName evidence="19">Bifunctional P-450/NADPH-P450 reductase</fullName>
    </submittedName>
</protein>
<evidence type="ECO:0000256" key="6">
    <source>
        <dbReference type="ARBA" id="ARBA00022617"/>
    </source>
</evidence>
<evidence type="ECO:0000256" key="4">
    <source>
        <dbReference type="ARBA" id="ARBA00010018"/>
    </source>
</evidence>
<dbReference type="SUPFAM" id="SSF52343">
    <property type="entry name" value="Ferredoxin reductase-like, C-terminal NADP-linked domain"/>
    <property type="match status" value="1"/>
</dbReference>
<dbReference type="InterPro" id="IPR036396">
    <property type="entry name" value="Cyt_P450_sf"/>
</dbReference>
<keyword evidence="14" id="KW-0503">Monooxygenase</keyword>
<dbReference type="PROSITE" id="PS00086">
    <property type="entry name" value="CYTOCHROME_P450"/>
    <property type="match status" value="1"/>
</dbReference>
<evidence type="ECO:0000256" key="12">
    <source>
        <dbReference type="ARBA" id="ARBA00023002"/>
    </source>
</evidence>
<dbReference type="Proteomes" id="UP000703269">
    <property type="component" value="Unassembled WGS sequence"/>
</dbReference>
<sequence length="1069" mass="116198">MTHEIPTPPGLPILGHALLFKSEFPMETQYLLTKQYGGIFRLLVPGRSLITIGSHELMHEISDDKRFRKRISGTLTHLRYAVGDGLLTATVPGEENWNIAHRVLAPTFSAISLRNFFDDMMDVVSQLVLKWERFGAHHTIDTGEDFTALSFEIICLTCMSYRINSFYSDGAHPFAFAVADYNEQAFVLGTSGLIKALRFGAKAKLEANKATLSQFVDEMLEDRKARPPPKEDMLHEMLHKEDPVTGRKMTELSVKQNLLTLLMAGHETTSSLLTFALYYLIQNPVAMRKLREEIDTILDGRLMTADDMSKLPYLIAVLRETLRLSPSAPARIVEATEDTTLAGGKYAIKKGDELIVCTYIAQRDPAVWGDDADEFRPERMLDGKFEALPPDAWQPFGVGIRACLGRAFAWQEAQLVLACLVQHFTFAFADAQPARLRVRQTITLRPAEVLVRAVPRTDRRGPVSLAARGAAGGVPARGAANGAEKGRGAAETDEGGGTEGGVPMYVYFGSDMGTSEQFARRIAADAGRRGFKASVAQLNAATASVPTDGPVVIVTASYEGKPPENAAHFVEWLGALKDEGACAGVAYAVFGCGNRDWVQTYQRVPTRVDAGLAAAGASRIAPRGEGDASAGDFFERFARWEDALWAALAERYDTKTEGAGEPQVDVELAAPGAARAKALAQEDAATTGTVVENRVLTAPGAPVKRHIKFQLPEGSTFIAGDYLAVLPTNPPRDVRRALARFGLLPDQEITIKAAGFTSLPTGHPIAVSTLLSGYVELAQPATTRDLQSLSAAAKSDAEKLVFKELADNHTELVVAERLSVLDILEAHPDIAIPFPAFLQLLPAMRVRQYSISSSPLADPTRAALTIRVFEAERTAGRAEPLLGVASSFLGALHAGDRVQLAVRPCKREFRLSADPATPLVMICAGAGLAPMRGFLQERALQKQAGRDVATSVLFFGCRDPGEDYLYKDSDLKEWVALGVVDVRPAFSRASGESLDCKYVQDRLWHDRADVVAAWDAGAKLYLCGSAKMAAGVREKLVLIVQDALQLDRAAAVQHFSTKMADRFATDVFE</sequence>
<comment type="caution">
    <text evidence="19">The sequence shown here is derived from an EMBL/GenBank/DDBJ whole genome shotgun (WGS) entry which is preliminary data.</text>
</comment>
<keyword evidence="7" id="KW-0285">Flavoprotein</keyword>
<dbReference type="PROSITE" id="PS51384">
    <property type="entry name" value="FAD_FR"/>
    <property type="match status" value="1"/>
</dbReference>
<dbReference type="GO" id="GO:0010181">
    <property type="term" value="F:FMN binding"/>
    <property type="evidence" value="ECO:0007669"/>
    <property type="project" value="InterPro"/>
</dbReference>
<dbReference type="InterPro" id="IPR008254">
    <property type="entry name" value="Flavodoxin/NO_synth"/>
</dbReference>
<feature type="domain" description="Flavodoxin-like" evidence="17">
    <location>
        <begin position="504"/>
        <end position="645"/>
    </location>
</feature>
<keyword evidence="13 15" id="KW-0408">Iron</keyword>
<keyword evidence="6 15" id="KW-0349">Heme</keyword>
<evidence type="ECO:0000256" key="1">
    <source>
        <dbReference type="ARBA" id="ARBA00001917"/>
    </source>
</evidence>
<evidence type="ECO:0000256" key="11">
    <source>
        <dbReference type="ARBA" id="ARBA00022857"/>
    </source>
</evidence>
<name>A0A9P3G9F6_9APHY</name>
<dbReference type="InterPro" id="IPR023206">
    <property type="entry name" value="Bifunctional_P450_P450_red"/>
</dbReference>
<dbReference type="Pfam" id="PF00067">
    <property type="entry name" value="p450"/>
    <property type="match status" value="1"/>
</dbReference>
<dbReference type="GO" id="GO:0005506">
    <property type="term" value="F:iron ion binding"/>
    <property type="evidence" value="ECO:0007669"/>
    <property type="project" value="InterPro"/>
</dbReference>
<dbReference type="GO" id="GO:0050660">
    <property type="term" value="F:flavin adenine dinucleotide binding"/>
    <property type="evidence" value="ECO:0007669"/>
    <property type="project" value="TreeGrafter"/>
</dbReference>
<dbReference type="Gene3D" id="1.20.990.10">
    <property type="entry name" value="NADPH-cytochrome p450 Reductase, Chain A, domain 3"/>
    <property type="match status" value="1"/>
</dbReference>
<dbReference type="PRINTS" id="PR00463">
    <property type="entry name" value="EP450I"/>
</dbReference>
<keyword evidence="9 15" id="KW-0479">Metal-binding</keyword>
<dbReference type="Gene3D" id="2.40.30.10">
    <property type="entry name" value="Translation factors"/>
    <property type="match status" value="1"/>
</dbReference>
<dbReference type="InterPro" id="IPR017927">
    <property type="entry name" value="FAD-bd_FR_type"/>
</dbReference>
<evidence type="ECO:0000256" key="3">
    <source>
        <dbReference type="ARBA" id="ARBA00001974"/>
    </source>
</evidence>
<feature type="domain" description="FAD-binding FR-type" evidence="18">
    <location>
        <begin position="683"/>
        <end position="912"/>
    </location>
</feature>
<evidence type="ECO:0000256" key="9">
    <source>
        <dbReference type="ARBA" id="ARBA00022723"/>
    </source>
</evidence>
<evidence type="ECO:0000259" key="17">
    <source>
        <dbReference type="PROSITE" id="PS50902"/>
    </source>
</evidence>
<evidence type="ECO:0000256" key="2">
    <source>
        <dbReference type="ARBA" id="ARBA00001971"/>
    </source>
</evidence>
<feature type="compositionally biased region" description="Low complexity" evidence="16">
    <location>
        <begin position="472"/>
        <end position="483"/>
    </location>
</feature>
<evidence type="ECO:0000256" key="10">
    <source>
        <dbReference type="ARBA" id="ARBA00022827"/>
    </source>
</evidence>
<keyword evidence="5" id="KW-0813">Transport</keyword>
<dbReference type="EMBL" id="BPQB01000016">
    <property type="protein sequence ID" value="GJE90380.1"/>
    <property type="molecule type" value="Genomic_DNA"/>
</dbReference>
<comment type="cofactor">
    <cofactor evidence="1">
        <name>FMN</name>
        <dbReference type="ChEBI" id="CHEBI:58210"/>
    </cofactor>
</comment>
<evidence type="ECO:0000313" key="20">
    <source>
        <dbReference type="Proteomes" id="UP000703269"/>
    </source>
</evidence>
<dbReference type="InterPro" id="IPR001128">
    <property type="entry name" value="Cyt_P450"/>
</dbReference>
<accession>A0A9P3G9F6</accession>
<comment type="cofactor">
    <cofactor evidence="3">
        <name>FAD</name>
        <dbReference type="ChEBI" id="CHEBI:57692"/>
    </cofactor>
</comment>
<dbReference type="PIRSF" id="PIRSF000209">
    <property type="entry name" value="Bifunctional_P450_P450R"/>
    <property type="match status" value="1"/>
</dbReference>
<comment type="cofactor">
    <cofactor evidence="2 15">
        <name>heme</name>
        <dbReference type="ChEBI" id="CHEBI:30413"/>
    </cofactor>
</comment>
<dbReference type="GO" id="GO:0020037">
    <property type="term" value="F:heme binding"/>
    <property type="evidence" value="ECO:0007669"/>
    <property type="project" value="InterPro"/>
</dbReference>
<evidence type="ECO:0000256" key="7">
    <source>
        <dbReference type="ARBA" id="ARBA00022630"/>
    </source>
</evidence>
<evidence type="ECO:0000256" key="15">
    <source>
        <dbReference type="PIRSR" id="PIRSR000209-1"/>
    </source>
</evidence>
<dbReference type="Pfam" id="PF00667">
    <property type="entry name" value="FAD_binding_1"/>
    <property type="match status" value="1"/>
</dbReference>
<keyword evidence="11" id="KW-0521">NADP</keyword>
<evidence type="ECO:0000259" key="18">
    <source>
        <dbReference type="PROSITE" id="PS51384"/>
    </source>
</evidence>
<dbReference type="InterPro" id="IPR003097">
    <property type="entry name" value="CysJ-like_FAD-binding"/>
</dbReference>
<dbReference type="CDD" id="cd06206">
    <property type="entry name" value="bifunctional_CYPOR"/>
    <property type="match status" value="1"/>
</dbReference>
<reference evidence="19 20" key="1">
    <citation type="submission" date="2021-08" db="EMBL/GenBank/DDBJ databases">
        <title>Draft Genome Sequence of Phanerochaete sordida strain YK-624.</title>
        <authorList>
            <person name="Mori T."/>
            <person name="Dohra H."/>
            <person name="Suzuki T."/>
            <person name="Kawagishi H."/>
            <person name="Hirai H."/>
        </authorList>
    </citation>
    <scope>NUCLEOTIDE SEQUENCE [LARGE SCALE GENOMIC DNA]</scope>
    <source>
        <strain evidence="19 20">YK-624</strain>
    </source>
</reference>
<dbReference type="PANTHER" id="PTHR19384:SF127">
    <property type="entry name" value="BIFUNCTIONAL CYTOCHROME P450_NADPH--P450 REDUCTASE"/>
    <property type="match status" value="1"/>
</dbReference>
<feature type="region of interest" description="Disordered" evidence="16">
    <location>
        <begin position="472"/>
        <end position="497"/>
    </location>
</feature>
<dbReference type="InterPro" id="IPR017972">
    <property type="entry name" value="Cyt_P450_CS"/>
</dbReference>
<dbReference type="Pfam" id="PF00258">
    <property type="entry name" value="Flavodoxin_1"/>
    <property type="match status" value="1"/>
</dbReference>
<evidence type="ECO:0000256" key="14">
    <source>
        <dbReference type="ARBA" id="ARBA00023033"/>
    </source>
</evidence>
<dbReference type="PANTHER" id="PTHR19384">
    <property type="entry name" value="NITRIC OXIDE SYNTHASE-RELATED"/>
    <property type="match status" value="1"/>
</dbReference>
<dbReference type="InterPro" id="IPR023173">
    <property type="entry name" value="NADPH_Cyt_P450_Rdtase_alpha"/>
</dbReference>
<dbReference type="Gene3D" id="3.40.50.80">
    <property type="entry name" value="Nucleotide-binding domain of ferredoxin-NADP reductase (FNR) module"/>
    <property type="match status" value="1"/>
</dbReference>
<dbReference type="Gene3D" id="3.40.50.360">
    <property type="match status" value="1"/>
</dbReference>
<evidence type="ECO:0000313" key="19">
    <source>
        <dbReference type="EMBL" id="GJE90380.1"/>
    </source>
</evidence>
<keyword evidence="8" id="KW-0288">FMN</keyword>
<dbReference type="OrthoDB" id="1470350at2759"/>